<reference evidence="3" key="1">
    <citation type="submission" date="2022-01" db="EMBL/GenBank/DDBJ databases">
        <authorList>
            <person name="King R."/>
        </authorList>
    </citation>
    <scope>NUCLEOTIDE SEQUENCE</scope>
</reference>
<dbReference type="PANTHER" id="PTHR23334">
    <property type="entry name" value="CCAAT/ENHANCER BINDING PROTEIN"/>
    <property type="match status" value="1"/>
</dbReference>
<evidence type="ECO:0000259" key="2">
    <source>
        <dbReference type="PROSITE" id="PS50217"/>
    </source>
</evidence>
<feature type="compositionally biased region" description="Basic and acidic residues" evidence="1">
    <location>
        <begin position="441"/>
        <end position="462"/>
    </location>
</feature>
<dbReference type="InterPro" id="IPR046347">
    <property type="entry name" value="bZIP_sf"/>
</dbReference>
<name>A0A9N9XNH0_PHYSR</name>
<sequence length="514" mass="57687">MSLYFSMSLSRWPSQTKLPTFVDPTEKYLLSKRQEINRQPAGDTAMENMYLLGSGSADPDSLVCVNPHEVNPLDGSRLACATLTADVPLKVESSASSQGPDEISCGGFYQPQKKIKLEMEEFSDLSHFVLPKRTNANSADELNTPIFDKDAFDFTNYEKNVQADLHVQLRYDATSGVGGAQTSSAAARQPRQLHNNKDVFLQPDSTHHRNVTALPLDSRHYADAPAYSPAASENGTYSVSPTDAAMPLAYDMTNSVSVNLDCNNQYGLITPEGSEKSYNPDEDAKDRKTLFKARTTGTPKLSLDINLGNLFNTNILDVSTPNLIAEVVNLEATGFNILDLVNEDNLALTNDLFPNLYASDNQEAQPAAGFKKLAVKQPRKRRSKKYEDDDDEDYIPPGKKVYKRAEEYSDSESDDERARPRKKARGRPPKRTESFSSDCSVGRDGDVSKYRELRDKNNEASRKSRLKRKMKELEIEKENEELHNKNIKLKAQVEELEKMVNNFRDNLFKIMINK</sequence>
<keyword evidence="4" id="KW-1185">Reference proteome</keyword>
<dbReference type="InterPro" id="IPR004827">
    <property type="entry name" value="bZIP"/>
</dbReference>
<dbReference type="Pfam" id="PF07716">
    <property type="entry name" value="bZIP_2"/>
    <property type="match status" value="1"/>
</dbReference>
<dbReference type="PROSITE" id="PS50217">
    <property type="entry name" value="BZIP"/>
    <property type="match status" value="1"/>
</dbReference>
<dbReference type="PANTHER" id="PTHR23334:SF72">
    <property type="entry name" value="PROTEIN MABIKI"/>
    <property type="match status" value="1"/>
</dbReference>
<evidence type="ECO:0000256" key="1">
    <source>
        <dbReference type="SAM" id="MobiDB-lite"/>
    </source>
</evidence>
<dbReference type="InterPro" id="IPR031106">
    <property type="entry name" value="C/EBP"/>
</dbReference>
<dbReference type="SMART" id="SM00338">
    <property type="entry name" value="BRLZ"/>
    <property type="match status" value="1"/>
</dbReference>
<dbReference type="GO" id="GO:0006351">
    <property type="term" value="P:DNA-templated transcription"/>
    <property type="evidence" value="ECO:0007669"/>
    <property type="project" value="InterPro"/>
</dbReference>
<feature type="domain" description="BZIP" evidence="2">
    <location>
        <begin position="447"/>
        <end position="510"/>
    </location>
</feature>
<dbReference type="OrthoDB" id="6624782at2759"/>
<dbReference type="GO" id="GO:0000978">
    <property type="term" value="F:RNA polymerase II cis-regulatory region sequence-specific DNA binding"/>
    <property type="evidence" value="ECO:0007669"/>
    <property type="project" value="TreeGrafter"/>
</dbReference>
<feature type="compositionally biased region" description="Basic residues" evidence="1">
    <location>
        <begin position="419"/>
        <end position="429"/>
    </location>
</feature>
<protein>
    <recommendedName>
        <fullName evidence="2">BZIP domain-containing protein</fullName>
    </recommendedName>
</protein>
<accession>A0A9N9XNH0</accession>
<proteinExistence type="predicted"/>
<gene>
    <name evidence="3" type="ORF">PHYEVI_LOCUS5896</name>
</gene>
<dbReference type="EMBL" id="OU900095">
    <property type="protein sequence ID" value="CAG9859522.1"/>
    <property type="molecule type" value="Genomic_DNA"/>
</dbReference>
<organism evidence="3 4">
    <name type="scientific">Phyllotreta striolata</name>
    <name type="common">Striped flea beetle</name>
    <name type="synonym">Crioceris striolata</name>
    <dbReference type="NCBI Taxonomy" id="444603"/>
    <lineage>
        <taxon>Eukaryota</taxon>
        <taxon>Metazoa</taxon>
        <taxon>Ecdysozoa</taxon>
        <taxon>Arthropoda</taxon>
        <taxon>Hexapoda</taxon>
        <taxon>Insecta</taxon>
        <taxon>Pterygota</taxon>
        <taxon>Neoptera</taxon>
        <taxon>Endopterygota</taxon>
        <taxon>Coleoptera</taxon>
        <taxon>Polyphaga</taxon>
        <taxon>Cucujiformia</taxon>
        <taxon>Chrysomeloidea</taxon>
        <taxon>Chrysomelidae</taxon>
        <taxon>Galerucinae</taxon>
        <taxon>Alticini</taxon>
        <taxon>Phyllotreta</taxon>
    </lineage>
</organism>
<dbReference type="Gene3D" id="1.20.5.170">
    <property type="match status" value="1"/>
</dbReference>
<evidence type="ECO:0000313" key="4">
    <source>
        <dbReference type="Proteomes" id="UP001153712"/>
    </source>
</evidence>
<feature type="compositionally biased region" description="Basic residues" evidence="1">
    <location>
        <begin position="374"/>
        <end position="384"/>
    </location>
</feature>
<dbReference type="SUPFAM" id="SSF57959">
    <property type="entry name" value="Leucine zipper domain"/>
    <property type="match status" value="1"/>
</dbReference>
<dbReference type="CDD" id="cd14813">
    <property type="entry name" value="bZIP_BmCbz-like"/>
    <property type="match status" value="1"/>
</dbReference>
<feature type="region of interest" description="Disordered" evidence="1">
    <location>
        <begin position="374"/>
        <end position="466"/>
    </location>
</feature>
<evidence type="ECO:0000313" key="3">
    <source>
        <dbReference type="EMBL" id="CAG9859522.1"/>
    </source>
</evidence>
<dbReference type="Proteomes" id="UP001153712">
    <property type="component" value="Chromosome 2"/>
</dbReference>
<dbReference type="GO" id="GO:0005634">
    <property type="term" value="C:nucleus"/>
    <property type="evidence" value="ECO:0007669"/>
    <property type="project" value="UniProtKB-ARBA"/>
</dbReference>
<dbReference type="PROSITE" id="PS00036">
    <property type="entry name" value="BZIP_BASIC"/>
    <property type="match status" value="1"/>
</dbReference>
<dbReference type="AlphaFoldDB" id="A0A9N9XNH0"/>
<dbReference type="GO" id="GO:0000981">
    <property type="term" value="F:DNA-binding transcription factor activity, RNA polymerase II-specific"/>
    <property type="evidence" value="ECO:0007669"/>
    <property type="project" value="TreeGrafter"/>
</dbReference>